<keyword evidence="4 8" id="KW-0479">Metal-binding</keyword>
<dbReference type="PANTHER" id="PTHR46986">
    <property type="entry name" value="ENDORIBONUCLEASE YBEY, CHLOROPLASTIC"/>
    <property type="match status" value="1"/>
</dbReference>
<dbReference type="RefSeq" id="WP_048875189.1">
    <property type="nucleotide sequence ID" value="NZ_CP011126.1"/>
</dbReference>
<feature type="binding site" evidence="8">
    <location>
        <position position="121"/>
    </location>
    <ligand>
        <name>Zn(2+)</name>
        <dbReference type="ChEBI" id="CHEBI:29105"/>
        <note>catalytic</note>
    </ligand>
</feature>
<dbReference type="PANTHER" id="PTHR46986:SF1">
    <property type="entry name" value="ENDORIBONUCLEASE YBEY, CHLOROPLASTIC"/>
    <property type="match status" value="1"/>
</dbReference>
<evidence type="ECO:0000256" key="3">
    <source>
        <dbReference type="ARBA" id="ARBA00022722"/>
    </source>
</evidence>
<comment type="similarity">
    <text evidence="1 8">Belongs to the endoribonuclease YbeY family.</text>
</comment>
<evidence type="ECO:0000256" key="7">
    <source>
        <dbReference type="ARBA" id="ARBA00022833"/>
    </source>
</evidence>
<keyword evidence="8" id="KW-0698">rRNA processing</keyword>
<dbReference type="SUPFAM" id="SSF55486">
    <property type="entry name" value="Metalloproteases ('zincins'), catalytic domain"/>
    <property type="match status" value="1"/>
</dbReference>
<comment type="cofactor">
    <cofactor evidence="8">
        <name>Zn(2+)</name>
        <dbReference type="ChEBI" id="CHEBI:29105"/>
    </cofactor>
    <text evidence="8">Binds 1 zinc ion.</text>
</comment>
<dbReference type="Gene3D" id="3.40.390.30">
    <property type="entry name" value="Metalloproteases ('zincins'), catalytic domain"/>
    <property type="match status" value="1"/>
</dbReference>
<dbReference type="InterPro" id="IPR023091">
    <property type="entry name" value="MetalPrtase_cat_dom_sf_prd"/>
</dbReference>
<keyword evidence="5 8" id="KW-0255">Endonuclease</keyword>
<keyword evidence="6 8" id="KW-0378">Hydrolase</keyword>
<gene>
    <name evidence="8" type="primary">ybeY</name>
    <name evidence="9" type="ORF">CleRT_07790</name>
</gene>
<sequence length="159" mass="17749">MKLHIEVQNATQFSSLPTLSQLQKWVNTAFQFVPATLDKNLSELTIRFIDREESAVLNETYRHKKGPTNILSFSEDPILGLSSDSLGDLAICAPIVAEEAEAQNKSLEAHFAHLVIHGVLHLLGYDHIEIQEAAEMEGLEINILSQLGYLSYKDPYEDG</sequence>
<feature type="binding site" evidence="8">
    <location>
        <position position="127"/>
    </location>
    <ligand>
        <name>Zn(2+)</name>
        <dbReference type="ChEBI" id="CHEBI:29105"/>
        <note>catalytic</note>
    </ligand>
</feature>
<comment type="function">
    <text evidence="8">Single strand-specific metallo-endoribonuclease involved in late-stage 70S ribosome quality control and in maturation of the 3' terminus of the 16S rRNA.</text>
</comment>
<reference evidence="9 10" key="1">
    <citation type="journal article" date="2015" name="Genome Biol. Evol.">
        <title>Distinctive Genome Reduction Rates Revealed by Genomic Analyses of Two Coxiella-Like Endosymbionts in Ticks.</title>
        <authorList>
            <person name="Gottlieb Y."/>
            <person name="Lalzar I."/>
            <person name="Klasson L."/>
        </authorList>
    </citation>
    <scope>NUCLEOTIDE SEQUENCE [LARGE SCALE GENOMIC DNA]</scope>
    <source>
        <strain evidence="9 10">CRt</strain>
    </source>
</reference>
<keyword evidence="3 8" id="KW-0540">Nuclease</keyword>
<evidence type="ECO:0000313" key="9">
    <source>
        <dbReference type="EMBL" id="AKQ33590.1"/>
    </source>
</evidence>
<dbReference type="PROSITE" id="PS01306">
    <property type="entry name" value="UPF0054"/>
    <property type="match status" value="1"/>
</dbReference>
<evidence type="ECO:0000256" key="6">
    <source>
        <dbReference type="ARBA" id="ARBA00022801"/>
    </source>
</evidence>
<dbReference type="EMBL" id="CP011126">
    <property type="protein sequence ID" value="AKQ33590.1"/>
    <property type="molecule type" value="Genomic_DNA"/>
</dbReference>
<dbReference type="EC" id="3.1.-.-" evidence="8"/>
<evidence type="ECO:0000313" key="10">
    <source>
        <dbReference type="Proteomes" id="UP000063965"/>
    </source>
</evidence>
<keyword evidence="2 8" id="KW-0690">Ribosome biogenesis</keyword>
<name>A0ABM5UUE0_9COXI</name>
<evidence type="ECO:0000256" key="1">
    <source>
        <dbReference type="ARBA" id="ARBA00010875"/>
    </source>
</evidence>
<comment type="subcellular location">
    <subcellularLocation>
        <location evidence="8">Cytoplasm</location>
    </subcellularLocation>
</comment>
<evidence type="ECO:0000256" key="4">
    <source>
        <dbReference type="ARBA" id="ARBA00022723"/>
    </source>
</evidence>
<organism evidence="9 10">
    <name type="scientific">Candidatus Coxiella mudrowiae</name>
    <dbReference type="NCBI Taxonomy" id="2054173"/>
    <lineage>
        <taxon>Bacteria</taxon>
        <taxon>Pseudomonadati</taxon>
        <taxon>Pseudomonadota</taxon>
        <taxon>Gammaproteobacteria</taxon>
        <taxon>Legionellales</taxon>
        <taxon>Coxiellaceae</taxon>
        <taxon>Coxiella</taxon>
    </lineage>
</organism>
<keyword evidence="10" id="KW-1185">Reference proteome</keyword>
<dbReference type="NCBIfam" id="TIGR00043">
    <property type="entry name" value="rRNA maturation RNase YbeY"/>
    <property type="match status" value="1"/>
</dbReference>
<evidence type="ECO:0000256" key="2">
    <source>
        <dbReference type="ARBA" id="ARBA00022517"/>
    </source>
</evidence>
<dbReference type="InterPro" id="IPR020549">
    <property type="entry name" value="YbeY_CS"/>
</dbReference>
<dbReference type="Pfam" id="PF02130">
    <property type="entry name" value="YbeY"/>
    <property type="match status" value="1"/>
</dbReference>
<accession>A0ABM5UUE0</accession>
<proteinExistence type="inferred from homology"/>
<dbReference type="Proteomes" id="UP000063965">
    <property type="component" value="Chromosome"/>
</dbReference>
<evidence type="ECO:0000256" key="5">
    <source>
        <dbReference type="ARBA" id="ARBA00022759"/>
    </source>
</evidence>
<dbReference type="HAMAP" id="MF_00009">
    <property type="entry name" value="Endoribonucl_YbeY"/>
    <property type="match status" value="1"/>
</dbReference>
<feature type="binding site" evidence="8">
    <location>
        <position position="117"/>
    </location>
    <ligand>
        <name>Zn(2+)</name>
        <dbReference type="ChEBI" id="CHEBI:29105"/>
        <note>catalytic</note>
    </ligand>
</feature>
<keyword evidence="8" id="KW-0963">Cytoplasm</keyword>
<protein>
    <recommendedName>
        <fullName evidence="8">Endoribonuclease YbeY</fullName>
        <ecNumber evidence="8">3.1.-.-</ecNumber>
    </recommendedName>
</protein>
<dbReference type="InterPro" id="IPR002036">
    <property type="entry name" value="YbeY"/>
</dbReference>
<evidence type="ECO:0000256" key="8">
    <source>
        <dbReference type="HAMAP-Rule" id="MF_00009"/>
    </source>
</evidence>
<keyword evidence="7 8" id="KW-0862">Zinc</keyword>